<feature type="transmembrane region" description="Helical" evidence="2">
    <location>
        <begin position="133"/>
        <end position="155"/>
    </location>
</feature>
<dbReference type="Pfam" id="PF10112">
    <property type="entry name" value="Halogen_Hydrol"/>
    <property type="match status" value="1"/>
</dbReference>
<proteinExistence type="predicted"/>
<evidence type="ECO:0000313" key="4">
    <source>
        <dbReference type="Proteomes" id="UP001431693"/>
    </source>
</evidence>
<keyword evidence="2" id="KW-1133">Transmembrane helix</keyword>
<reference evidence="3" key="1">
    <citation type="submission" date="2023-05" db="EMBL/GenBank/DDBJ databases">
        <title>[olsenella] sp. nov., isolated from a pig farm feces dump.</title>
        <authorList>
            <person name="Chang Y.-H."/>
        </authorList>
    </citation>
    <scope>NUCLEOTIDE SEQUENCE</scope>
    <source>
        <strain evidence="3">YH-ols2217</strain>
    </source>
</reference>
<evidence type="ECO:0000256" key="2">
    <source>
        <dbReference type="SAM" id="Phobius"/>
    </source>
</evidence>
<dbReference type="EMBL" id="JASJEX010000001">
    <property type="protein sequence ID" value="MDJ1128675.1"/>
    <property type="molecule type" value="Genomic_DNA"/>
</dbReference>
<comment type="caution">
    <text evidence="3">The sequence shown here is derived from an EMBL/GenBank/DDBJ whole genome shotgun (WGS) entry which is preliminary data.</text>
</comment>
<gene>
    <name evidence="3" type="ORF">QJ043_01050</name>
</gene>
<sequence>MATSDNDSPKNPRRDNGGAERRQPDQRPHNPRTPNIGNQVRDAVQGAIDSQQFQDLSSTVAASLDLAAQGISQGLSQAGEAMKQASASPAAQNLAQNVGQAASSAVKSATEAVASYASEAQRRQELARVEKRFGSPAALSGTGTVMAVTGAILTFDMALATAAFVSIGMVVPLVFSVVLLFFCITLLRNGIKRRKTAQQFKRYKRTIGSDEMVPIASLASATGTSEGEALSNVRSMLDRGLFREGRLDDAQATLILTDAAYQRYREARARKQNARRANMAAANGWTVREVAAEDVRVETVERAAKAQPKPEPERQLSPEARALQEKGDAYLAQLREADEDIEDEAVSAKIVAIETVVGKIIDHATENPQVIGDLQQLMNYYLPMTVKLLDAYADLEAQPVQGENITNSKREIEKTLDTLNHAFENLLDDLFRDMSWDVSSDIAVLHTVLAQEGLLDDPFAAPSPDGADAPDTLK</sequence>
<keyword evidence="2" id="KW-0812">Transmembrane</keyword>
<feature type="compositionally biased region" description="Basic and acidic residues" evidence="1">
    <location>
        <begin position="7"/>
        <end position="28"/>
    </location>
</feature>
<protein>
    <submittedName>
        <fullName evidence="3">5-bromo-4-chloroindolyl phosphate hydrolysis family protein</fullName>
    </submittedName>
</protein>
<dbReference type="InterPro" id="IPR018770">
    <property type="entry name" value="ChloroindolylP_hydrolase"/>
</dbReference>
<keyword evidence="2" id="KW-0472">Membrane</keyword>
<evidence type="ECO:0000313" key="3">
    <source>
        <dbReference type="EMBL" id="MDJ1128675.1"/>
    </source>
</evidence>
<organism evidence="3 4">
    <name type="scientific">Kribbibacterium absianum</name>
    <dbReference type="NCBI Taxonomy" id="3044210"/>
    <lineage>
        <taxon>Bacteria</taxon>
        <taxon>Bacillati</taxon>
        <taxon>Actinomycetota</taxon>
        <taxon>Coriobacteriia</taxon>
        <taxon>Coriobacteriales</taxon>
        <taxon>Kribbibacteriaceae</taxon>
        <taxon>Kribbibacterium</taxon>
    </lineage>
</organism>
<keyword evidence="4" id="KW-1185">Reference proteome</keyword>
<dbReference type="RefSeq" id="WP_283712316.1">
    <property type="nucleotide sequence ID" value="NZ_JASJEW010000001.1"/>
</dbReference>
<feature type="region of interest" description="Disordered" evidence="1">
    <location>
        <begin position="1"/>
        <end position="38"/>
    </location>
</feature>
<feature type="transmembrane region" description="Helical" evidence="2">
    <location>
        <begin position="161"/>
        <end position="187"/>
    </location>
</feature>
<dbReference type="Proteomes" id="UP001431693">
    <property type="component" value="Unassembled WGS sequence"/>
</dbReference>
<accession>A0ABT6ZHZ8</accession>
<evidence type="ECO:0000256" key="1">
    <source>
        <dbReference type="SAM" id="MobiDB-lite"/>
    </source>
</evidence>
<name>A0ABT6ZHZ8_9ACTN</name>